<dbReference type="GO" id="GO:0047822">
    <property type="term" value="F:hypotaurine monooxygenase activity"/>
    <property type="evidence" value="ECO:0007669"/>
    <property type="project" value="RHEA"/>
</dbReference>
<dbReference type="GO" id="GO:0034899">
    <property type="term" value="F:trimethylamine monooxygenase activity"/>
    <property type="evidence" value="ECO:0007669"/>
    <property type="project" value="UniProtKB-EC"/>
</dbReference>
<dbReference type="InterPro" id="IPR050346">
    <property type="entry name" value="FMO-like"/>
</dbReference>
<comment type="similarity">
    <text evidence="3 18">Belongs to the FMO family.</text>
</comment>
<keyword evidence="8" id="KW-0521">NADP</keyword>
<reference key="1">
    <citation type="journal article" date="2007" name="Nature">
        <title>The medaka draft genome and insights into vertebrate genome evolution.</title>
        <authorList>
            <person name="Kasahara M."/>
            <person name="Naruse K."/>
            <person name="Sasaki S."/>
            <person name="Nakatani Y."/>
            <person name="Qu W."/>
            <person name="Ahsan B."/>
            <person name="Yamada T."/>
            <person name="Nagayasu Y."/>
            <person name="Doi K."/>
            <person name="Kasai Y."/>
            <person name="Jindo T."/>
            <person name="Kobayashi D."/>
            <person name="Shimada A."/>
            <person name="Toyoda A."/>
            <person name="Kuroki Y."/>
            <person name="Fujiyama A."/>
            <person name="Sasaki T."/>
            <person name="Shimizu A."/>
            <person name="Asakawa S."/>
            <person name="Shimizu N."/>
            <person name="Hashimoto S."/>
            <person name="Yang J."/>
            <person name="Lee Y."/>
            <person name="Matsushima K."/>
            <person name="Sugano S."/>
            <person name="Sakaizumi M."/>
            <person name="Narita T."/>
            <person name="Ohishi K."/>
            <person name="Haga S."/>
            <person name="Ohta F."/>
            <person name="Nomoto H."/>
            <person name="Nogata K."/>
            <person name="Morishita T."/>
            <person name="Endo T."/>
            <person name="Shin-I T."/>
            <person name="Takeda H."/>
            <person name="Morishita S."/>
            <person name="Kohara Y."/>
        </authorList>
    </citation>
    <scope>NUCLEOTIDE SEQUENCE [LARGE SCALE GENOMIC DNA]</scope>
    <source>
        <strain>Hd-rR</strain>
    </source>
</reference>
<evidence type="ECO:0000256" key="7">
    <source>
        <dbReference type="ARBA" id="ARBA00022827"/>
    </source>
</evidence>
<dbReference type="Proteomes" id="UP000265180">
    <property type="component" value="Chromosome 4"/>
</dbReference>
<keyword evidence="11 18" id="KW-0503">Monooxygenase</keyword>
<evidence type="ECO:0000256" key="4">
    <source>
        <dbReference type="ARBA" id="ARBA00022630"/>
    </source>
</evidence>
<organism evidence="19 20">
    <name type="scientific">Oryzias latipes</name>
    <name type="common">Japanese rice fish</name>
    <name type="synonym">Japanese killifish</name>
    <dbReference type="NCBI Taxonomy" id="8090"/>
    <lineage>
        <taxon>Eukaryota</taxon>
        <taxon>Metazoa</taxon>
        <taxon>Chordata</taxon>
        <taxon>Craniata</taxon>
        <taxon>Vertebrata</taxon>
        <taxon>Euteleostomi</taxon>
        <taxon>Actinopterygii</taxon>
        <taxon>Neopterygii</taxon>
        <taxon>Teleostei</taxon>
        <taxon>Neoteleostei</taxon>
        <taxon>Acanthomorphata</taxon>
        <taxon>Ovalentaria</taxon>
        <taxon>Atherinomorphae</taxon>
        <taxon>Beloniformes</taxon>
        <taxon>Adrianichthyidae</taxon>
        <taxon>Oryziinae</taxon>
        <taxon>Oryzias</taxon>
    </lineage>
</organism>
<evidence type="ECO:0000256" key="2">
    <source>
        <dbReference type="ARBA" id="ARBA00004389"/>
    </source>
</evidence>
<evidence type="ECO:0000256" key="12">
    <source>
        <dbReference type="ARBA" id="ARBA00023136"/>
    </source>
</evidence>
<evidence type="ECO:0000256" key="16">
    <source>
        <dbReference type="ARBA" id="ARBA00048088"/>
    </source>
</evidence>
<dbReference type="GO" id="GO:0050660">
    <property type="term" value="F:flavin adenine dinucleotide binding"/>
    <property type="evidence" value="ECO:0007669"/>
    <property type="project" value="InterPro"/>
</dbReference>
<evidence type="ECO:0000256" key="9">
    <source>
        <dbReference type="ARBA" id="ARBA00022989"/>
    </source>
</evidence>
<evidence type="ECO:0000256" key="3">
    <source>
        <dbReference type="ARBA" id="ARBA00009183"/>
    </source>
</evidence>
<dbReference type="GO" id="GO:0050661">
    <property type="term" value="F:NADP binding"/>
    <property type="evidence" value="ECO:0007669"/>
    <property type="project" value="InterPro"/>
</dbReference>
<keyword evidence="5" id="KW-0812">Transmembrane</keyword>
<comment type="catalytic activity">
    <reaction evidence="16">
        <text>trimethylamine + NADPH + O2 = trimethylamine N-oxide + NADP(+) + H2O</text>
        <dbReference type="Rhea" id="RHEA:31979"/>
        <dbReference type="ChEBI" id="CHEBI:15377"/>
        <dbReference type="ChEBI" id="CHEBI:15379"/>
        <dbReference type="ChEBI" id="CHEBI:15724"/>
        <dbReference type="ChEBI" id="CHEBI:57783"/>
        <dbReference type="ChEBI" id="CHEBI:58349"/>
        <dbReference type="ChEBI" id="CHEBI:58389"/>
        <dbReference type="EC" id="1.14.13.148"/>
    </reaction>
    <physiologicalReaction direction="left-to-right" evidence="16">
        <dbReference type="Rhea" id="RHEA:31980"/>
    </physiologicalReaction>
</comment>
<dbReference type="Gene3D" id="3.50.50.60">
    <property type="entry name" value="FAD/NAD(P)-binding domain"/>
    <property type="match status" value="3"/>
</dbReference>
<dbReference type="FunFam" id="3.50.50.60:FF:000159">
    <property type="entry name" value="Dimethylaniline monooxygenase [N-oxide-forming]"/>
    <property type="match status" value="1"/>
</dbReference>
<comment type="function">
    <text evidence="13">Broad spectrum monooxygenase that catalyzes the oxygenation of a wide variety of nitrogen- and sulfur-containing compounds including xenobiotics. Catalyzes the S-oxygenation of hypotaurine to produce taurine, an organic osmolyte involved in cell volume regulation as well as a variety of cytoprotective and developmental processes. In vitro, catalyzes the N-oxygenation of trimethylamine (TMA) to produce trimethylamine N-oxide (TMAO) and could therefore participate to the detoxification of this compound that is generated by the action of gut microbiota from dietary precursors such as choline, choline containing compounds, betaine or L-carnitine.</text>
</comment>
<keyword evidence="9" id="KW-1133">Transmembrane helix</keyword>
<dbReference type="Pfam" id="PF00743">
    <property type="entry name" value="FMO-like"/>
    <property type="match status" value="1"/>
</dbReference>
<evidence type="ECO:0000256" key="1">
    <source>
        <dbReference type="ARBA" id="ARBA00001974"/>
    </source>
</evidence>
<keyword evidence="7 18" id="KW-0274">FAD</keyword>
<evidence type="ECO:0000256" key="5">
    <source>
        <dbReference type="ARBA" id="ARBA00022692"/>
    </source>
</evidence>
<dbReference type="GO" id="GO:0004499">
    <property type="term" value="F:N,N-dimethylaniline monooxygenase activity"/>
    <property type="evidence" value="ECO:0007669"/>
    <property type="project" value="InterPro"/>
</dbReference>
<dbReference type="PRINTS" id="PR00370">
    <property type="entry name" value="FMOXYGENASE"/>
</dbReference>
<evidence type="ECO:0000313" key="19">
    <source>
        <dbReference type="Ensembl" id="ENSORLP00020000408.1"/>
    </source>
</evidence>
<dbReference type="Ensembl" id="ENSORLT00020014746.1">
    <property type="protein sequence ID" value="ENSORLP00020000408.1"/>
    <property type="gene ID" value="ENSORLG00020022271.1"/>
</dbReference>
<comment type="catalytic activity">
    <reaction evidence="14">
        <text>hypotaurine + NADH + O2 + H(+) = taurine + NAD(+) + H2O</text>
        <dbReference type="Rhea" id="RHEA:74111"/>
        <dbReference type="ChEBI" id="CHEBI:15377"/>
        <dbReference type="ChEBI" id="CHEBI:15378"/>
        <dbReference type="ChEBI" id="CHEBI:15379"/>
        <dbReference type="ChEBI" id="CHEBI:57540"/>
        <dbReference type="ChEBI" id="CHEBI:57853"/>
        <dbReference type="ChEBI" id="CHEBI:57945"/>
        <dbReference type="ChEBI" id="CHEBI:507393"/>
        <dbReference type="EC" id="1.14.13.8"/>
    </reaction>
    <physiologicalReaction direction="left-to-right" evidence="14">
        <dbReference type="Rhea" id="RHEA:74112"/>
    </physiologicalReaction>
</comment>
<comment type="catalytic activity">
    <reaction evidence="15">
        <text>hypotaurine + NADPH + O2 + H(+) = taurine + NADP(+) + H2O</text>
        <dbReference type="Rhea" id="RHEA:69819"/>
        <dbReference type="ChEBI" id="CHEBI:15377"/>
        <dbReference type="ChEBI" id="CHEBI:15378"/>
        <dbReference type="ChEBI" id="CHEBI:15379"/>
        <dbReference type="ChEBI" id="CHEBI:57783"/>
        <dbReference type="ChEBI" id="CHEBI:57853"/>
        <dbReference type="ChEBI" id="CHEBI:58349"/>
        <dbReference type="ChEBI" id="CHEBI:507393"/>
        <dbReference type="EC" id="1.14.13.8"/>
    </reaction>
    <physiologicalReaction direction="left-to-right" evidence="15">
        <dbReference type="Rhea" id="RHEA:69820"/>
    </physiologicalReaction>
</comment>
<dbReference type="PRINTS" id="PR01121">
    <property type="entry name" value="FMOXYGENASE1"/>
</dbReference>
<dbReference type="PANTHER" id="PTHR23023">
    <property type="entry name" value="DIMETHYLANILINE MONOOXYGENASE"/>
    <property type="match status" value="1"/>
</dbReference>
<keyword evidence="12" id="KW-0472">Membrane</keyword>
<sequence length="627" mass="70259">MVSLLGGFCGWRLPNCLTGAFKGCDDLISPFARPHSTVPGAEPWPHPWRTVAPSELATQKQLPAIPDSCLYLSFFVTMVQRVAVIGAGPSGLTSIKCCLDETLEPTCFESSDDIGGLWRFKEKPEPGKANIYQSVVINSSKEMMSYSDFPPPAELPNNMHHSEVMLYLRLYAQEFQLMQHIRFQTTVVSVRQRADFAVTGQWDVETESAAGQRETHIFDAVLVCSGHYTQPHLPLSDFAGIESFQGRYFHSWEYRNSEGLEGKRVLVIGTGNSGSDIAVDISRAAERVYLSTRRGAWVIGRVGPGGLPGDIVWSSRMQSMMRNLFPNWSTRAVENKLNEALDHKLYGLKPKHSFWAQIPIVNDDLAGRIISGRVQVKPNVKEFLGTSVVFADGSIINEVDTVIFATGYNYSFPFLPPKIQTKCGYRLRLYKHIFPPSLTRPTMAVVGFIHGFGAVNPLAEMQARWATRVFKELVELPSEEIMLKEIEKDSEIMYQSYVCSERNPLQVDYLPYMDSLAEKVGVKPNVLKLLLRDPKLALEVFLGPCTPYQYRLSGPGQWTGARQAILTQWQRVMQPFRTRVVPEPESRTACGLRSLAALTGAALLVCLFFYQHGSVSSSWPFSFICQM</sequence>
<dbReference type="InterPro" id="IPR020946">
    <property type="entry name" value="Flavin_mOase-like"/>
</dbReference>
<dbReference type="GO" id="GO:0005789">
    <property type="term" value="C:endoplasmic reticulum membrane"/>
    <property type="evidence" value="ECO:0007669"/>
    <property type="project" value="UniProtKB-SubCell"/>
</dbReference>
<name>A0A3P9JWW8_ORYLA</name>
<keyword evidence="10 18" id="KW-0560">Oxidoreductase</keyword>
<evidence type="ECO:0000313" key="20">
    <source>
        <dbReference type="Proteomes" id="UP000265180"/>
    </source>
</evidence>
<protein>
    <recommendedName>
        <fullName evidence="18">Flavin-containing monooxygenase</fullName>
        <ecNumber evidence="18">1.-.-.-</ecNumber>
    </recommendedName>
</protein>
<keyword evidence="6" id="KW-0256">Endoplasmic reticulum</keyword>
<proteinExistence type="inferred from homology"/>
<reference evidence="19" key="3">
    <citation type="submission" date="2025-08" db="UniProtKB">
        <authorList>
            <consortium name="Ensembl"/>
        </authorList>
    </citation>
    <scope>IDENTIFICATION</scope>
    <source>
        <strain evidence="19">HNI</strain>
    </source>
</reference>
<comment type="subcellular location">
    <subcellularLocation>
        <location evidence="2">Endoplasmic reticulum membrane</location>
        <topology evidence="2">Single-pass membrane protein</topology>
    </subcellularLocation>
</comment>
<dbReference type="PIRSF" id="PIRSF000332">
    <property type="entry name" value="FMO"/>
    <property type="match status" value="1"/>
</dbReference>
<dbReference type="AlphaFoldDB" id="A0A3P9JWW8"/>
<dbReference type="InterPro" id="IPR002253">
    <property type="entry name" value="Flavin_mOase_1"/>
</dbReference>
<dbReference type="InterPro" id="IPR000960">
    <property type="entry name" value="Flavin_mOase"/>
</dbReference>
<evidence type="ECO:0000256" key="17">
    <source>
        <dbReference type="ARBA" id="ARBA00049443"/>
    </source>
</evidence>
<comment type="cofactor">
    <cofactor evidence="1 18">
        <name>FAD</name>
        <dbReference type="ChEBI" id="CHEBI:57692"/>
    </cofactor>
</comment>
<evidence type="ECO:0000256" key="18">
    <source>
        <dbReference type="RuleBase" id="RU361177"/>
    </source>
</evidence>
<keyword evidence="4 18" id="KW-0285">Flavoprotein</keyword>
<reference evidence="19" key="4">
    <citation type="submission" date="2025-09" db="UniProtKB">
        <authorList>
            <consortium name="Ensembl"/>
        </authorList>
    </citation>
    <scope>IDENTIFICATION</scope>
    <source>
        <strain evidence="19">HNI</strain>
    </source>
</reference>
<accession>A0A3P9JWW8</accession>
<dbReference type="InterPro" id="IPR036188">
    <property type="entry name" value="FAD/NAD-bd_sf"/>
</dbReference>
<evidence type="ECO:0000256" key="10">
    <source>
        <dbReference type="ARBA" id="ARBA00023002"/>
    </source>
</evidence>
<evidence type="ECO:0000256" key="14">
    <source>
        <dbReference type="ARBA" id="ARBA00047338"/>
    </source>
</evidence>
<evidence type="ECO:0000256" key="11">
    <source>
        <dbReference type="ARBA" id="ARBA00023033"/>
    </source>
</evidence>
<evidence type="ECO:0000256" key="8">
    <source>
        <dbReference type="ARBA" id="ARBA00022857"/>
    </source>
</evidence>
<evidence type="ECO:0000256" key="13">
    <source>
        <dbReference type="ARBA" id="ARBA00045957"/>
    </source>
</evidence>
<reference evidence="19 20" key="2">
    <citation type="submission" date="2017-04" db="EMBL/GenBank/DDBJ databases">
        <title>CpG methylation of centromeres and impact of large insertions on vertebrate speciation.</title>
        <authorList>
            <person name="Ichikawa K."/>
            <person name="Yoshimura J."/>
            <person name="Morishita S."/>
        </authorList>
    </citation>
    <scope>NUCLEOTIDE SEQUENCE</scope>
    <source>
        <strain evidence="19 20">HNI</strain>
    </source>
</reference>
<comment type="catalytic activity">
    <reaction evidence="17">
        <text>N,N-dimethylaniline + NADPH + O2 + H(+) = N,N-dimethylaniline N-oxide + NADP(+) + H2O</text>
        <dbReference type="Rhea" id="RHEA:24468"/>
        <dbReference type="ChEBI" id="CHEBI:15377"/>
        <dbReference type="ChEBI" id="CHEBI:15378"/>
        <dbReference type="ChEBI" id="CHEBI:15379"/>
        <dbReference type="ChEBI" id="CHEBI:16269"/>
        <dbReference type="ChEBI" id="CHEBI:17735"/>
        <dbReference type="ChEBI" id="CHEBI:57783"/>
        <dbReference type="ChEBI" id="CHEBI:58349"/>
        <dbReference type="EC" id="1.14.13.8"/>
    </reaction>
    <physiologicalReaction direction="left-to-right" evidence="17">
        <dbReference type="Rhea" id="RHEA:24469"/>
    </physiologicalReaction>
</comment>
<evidence type="ECO:0000256" key="6">
    <source>
        <dbReference type="ARBA" id="ARBA00022824"/>
    </source>
</evidence>
<dbReference type="SUPFAM" id="SSF51905">
    <property type="entry name" value="FAD/NAD(P)-binding domain"/>
    <property type="match status" value="2"/>
</dbReference>
<evidence type="ECO:0000256" key="15">
    <source>
        <dbReference type="ARBA" id="ARBA00048041"/>
    </source>
</evidence>
<dbReference type="EC" id="1.-.-.-" evidence="18"/>